<protein>
    <recommendedName>
        <fullName evidence="5">Peptidylprolyl isomerase</fullName>
    </recommendedName>
</protein>
<dbReference type="EMBL" id="CAUYUJ010019828">
    <property type="protein sequence ID" value="CAK0893927.1"/>
    <property type="molecule type" value="Genomic_DNA"/>
</dbReference>
<proteinExistence type="predicted"/>
<dbReference type="InterPro" id="IPR019734">
    <property type="entry name" value="TPR_rpt"/>
</dbReference>
<dbReference type="SMART" id="SM00028">
    <property type="entry name" value="TPR"/>
    <property type="match status" value="2"/>
</dbReference>
<keyword evidence="1" id="KW-0677">Repeat</keyword>
<evidence type="ECO:0000313" key="4">
    <source>
        <dbReference type="Proteomes" id="UP001189429"/>
    </source>
</evidence>
<evidence type="ECO:0000256" key="1">
    <source>
        <dbReference type="ARBA" id="ARBA00022737"/>
    </source>
</evidence>
<sequence>MSDEEKLKFCDERKALGNSLFKAGRLDLALGRYKKVGDVFSYVDNFPEDVKAKAQELKQACELNKAMCYLRIHGGPRINNYDEAKAACNKVLKDDKGNVKALYRRAQCEHALRNFEECIRDCKHVAEVDPQNREVRALLKQAMEGQKEVNRQAKGMYTNMVKALGKK</sequence>
<dbReference type="SUPFAM" id="SSF48452">
    <property type="entry name" value="TPR-like"/>
    <property type="match status" value="1"/>
</dbReference>
<evidence type="ECO:0000313" key="3">
    <source>
        <dbReference type="EMBL" id="CAK0893927.1"/>
    </source>
</evidence>
<dbReference type="PANTHER" id="PTHR11242:SF0">
    <property type="entry name" value="TPR_REGION DOMAIN-CONTAINING PROTEIN"/>
    <property type="match status" value="1"/>
</dbReference>
<dbReference type="Proteomes" id="UP001189429">
    <property type="component" value="Unassembled WGS sequence"/>
</dbReference>
<accession>A0ABN9X830</accession>
<dbReference type="InterPro" id="IPR039663">
    <property type="entry name" value="AIP/AIPL1/TTC9"/>
</dbReference>
<evidence type="ECO:0000256" key="2">
    <source>
        <dbReference type="ARBA" id="ARBA00022803"/>
    </source>
</evidence>
<comment type="caution">
    <text evidence="3">The sequence shown here is derived from an EMBL/GenBank/DDBJ whole genome shotgun (WGS) entry which is preliminary data.</text>
</comment>
<organism evidence="3 4">
    <name type="scientific">Prorocentrum cordatum</name>
    <dbReference type="NCBI Taxonomy" id="2364126"/>
    <lineage>
        <taxon>Eukaryota</taxon>
        <taxon>Sar</taxon>
        <taxon>Alveolata</taxon>
        <taxon>Dinophyceae</taxon>
        <taxon>Prorocentrales</taxon>
        <taxon>Prorocentraceae</taxon>
        <taxon>Prorocentrum</taxon>
    </lineage>
</organism>
<dbReference type="Pfam" id="PF14559">
    <property type="entry name" value="TPR_19"/>
    <property type="match status" value="1"/>
</dbReference>
<gene>
    <name evidence="3" type="ORF">PCOR1329_LOCUS73129</name>
</gene>
<evidence type="ECO:0008006" key="5">
    <source>
        <dbReference type="Google" id="ProtNLM"/>
    </source>
</evidence>
<name>A0ABN9X830_9DINO</name>
<dbReference type="PANTHER" id="PTHR11242">
    <property type="entry name" value="ARYL HYDROCARBON RECEPTOR INTERACTING PROTEIN RELATED"/>
    <property type="match status" value="1"/>
</dbReference>
<keyword evidence="2" id="KW-0802">TPR repeat</keyword>
<keyword evidence="4" id="KW-1185">Reference proteome</keyword>
<reference evidence="3" key="1">
    <citation type="submission" date="2023-10" db="EMBL/GenBank/DDBJ databases">
        <authorList>
            <person name="Chen Y."/>
            <person name="Shah S."/>
            <person name="Dougan E. K."/>
            <person name="Thang M."/>
            <person name="Chan C."/>
        </authorList>
    </citation>
    <scope>NUCLEOTIDE SEQUENCE [LARGE SCALE GENOMIC DNA]</scope>
</reference>
<dbReference type="Gene3D" id="1.25.40.10">
    <property type="entry name" value="Tetratricopeptide repeat domain"/>
    <property type="match status" value="1"/>
</dbReference>
<dbReference type="InterPro" id="IPR011990">
    <property type="entry name" value="TPR-like_helical_dom_sf"/>
</dbReference>